<gene>
    <name evidence="2" type="ORF">GAO09_17515</name>
</gene>
<dbReference type="InterPro" id="IPR002634">
    <property type="entry name" value="BolA"/>
</dbReference>
<keyword evidence="3" id="KW-1185">Reference proteome</keyword>
<comment type="similarity">
    <text evidence="1">Belongs to the BolA/IbaG family.</text>
</comment>
<evidence type="ECO:0000313" key="2">
    <source>
        <dbReference type="EMBL" id="MQY47837.1"/>
    </source>
</evidence>
<evidence type="ECO:0000313" key="3">
    <source>
        <dbReference type="Proteomes" id="UP000435138"/>
    </source>
</evidence>
<dbReference type="GO" id="GO:0016226">
    <property type="term" value="P:iron-sulfur cluster assembly"/>
    <property type="evidence" value="ECO:0007669"/>
    <property type="project" value="TreeGrafter"/>
</dbReference>
<dbReference type="EMBL" id="WIXI01000046">
    <property type="protein sequence ID" value="MQY47837.1"/>
    <property type="molecule type" value="Genomic_DNA"/>
</dbReference>
<comment type="caution">
    <text evidence="2">The sequence shown here is derived from an EMBL/GenBank/DDBJ whole genome shotgun (WGS) entry which is preliminary data.</text>
</comment>
<name>A0A6A8AD74_9HYPH</name>
<dbReference type="Pfam" id="PF01722">
    <property type="entry name" value="BolA"/>
    <property type="match status" value="1"/>
</dbReference>
<evidence type="ECO:0000256" key="1">
    <source>
        <dbReference type="RuleBase" id="RU003860"/>
    </source>
</evidence>
<dbReference type="Proteomes" id="UP000435138">
    <property type="component" value="Unassembled WGS sequence"/>
</dbReference>
<sequence>MTAKARIEASLTHALQPERLDVIDESRQHAGHKPEFAGQDGTHMRVRIVSKAFEGKSRIERHRIINDILKPELQAGLHALAVEASAPGEPTRW</sequence>
<dbReference type="PANTHER" id="PTHR46230">
    <property type="match status" value="1"/>
</dbReference>
<dbReference type="Gene3D" id="3.30.300.90">
    <property type="entry name" value="BolA-like"/>
    <property type="match status" value="1"/>
</dbReference>
<dbReference type="SUPFAM" id="SSF82657">
    <property type="entry name" value="BolA-like"/>
    <property type="match status" value="1"/>
</dbReference>
<dbReference type="AlphaFoldDB" id="A0A6A8AD74"/>
<dbReference type="RefSeq" id="WP_153355338.1">
    <property type="nucleotide sequence ID" value="NZ_JAYKOO010000009.1"/>
</dbReference>
<dbReference type="PANTHER" id="PTHR46230:SF7">
    <property type="entry name" value="BOLA-LIKE PROTEIN 1"/>
    <property type="match status" value="1"/>
</dbReference>
<organism evidence="2 3">
    <name type="scientific">Endobacterium cereale</name>
    <dbReference type="NCBI Taxonomy" id="2663029"/>
    <lineage>
        <taxon>Bacteria</taxon>
        <taxon>Pseudomonadati</taxon>
        <taxon>Pseudomonadota</taxon>
        <taxon>Alphaproteobacteria</taxon>
        <taxon>Hyphomicrobiales</taxon>
        <taxon>Rhizobiaceae</taxon>
        <taxon>Endobacterium</taxon>
    </lineage>
</organism>
<protein>
    <submittedName>
        <fullName evidence="2">BolA/IbaG family iron-sulfur metabolism protein</fullName>
    </submittedName>
</protein>
<dbReference type="PIRSF" id="PIRSF003113">
    <property type="entry name" value="BolA"/>
    <property type="match status" value="1"/>
</dbReference>
<accession>A0A6A8AD74</accession>
<reference evidence="2 3" key="1">
    <citation type="submission" date="2019-11" db="EMBL/GenBank/DDBJ databases">
        <title>Genome analysis of Rhizobacterium cereale a novel genus and species isolated from maize roots in North Spain.</title>
        <authorList>
            <person name="Menendez E."/>
            <person name="Flores-Felix J.D."/>
            <person name="Ramirez-Bahena M.-H."/>
            <person name="Igual J.M."/>
            <person name="Garcia-Fraile P."/>
            <person name="Peix A."/>
            <person name="Velazquez E."/>
        </authorList>
    </citation>
    <scope>NUCLEOTIDE SEQUENCE [LARGE SCALE GENOMIC DNA]</scope>
    <source>
        <strain evidence="2 3">RZME27</strain>
    </source>
</reference>
<proteinExistence type="inferred from homology"/>
<dbReference type="InterPro" id="IPR036065">
    <property type="entry name" value="BolA-like_sf"/>
</dbReference>